<reference evidence="2" key="1">
    <citation type="journal article" date="2019" name="Nat. Commun.">
        <title>The genome of broomcorn millet.</title>
        <authorList>
            <person name="Zou C."/>
            <person name="Miki D."/>
            <person name="Li D."/>
            <person name="Tang Q."/>
            <person name="Xiao L."/>
            <person name="Rajput S."/>
            <person name="Deng P."/>
            <person name="Jia W."/>
            <person name="Huang R."/>
            <person name="Zhang M."/>
            <person name="Sun Y."/>
            <person name="Hu J."/>
            <person name="Fu X."/>
            <person name="Schnable P.S."/>
            <person name="Li F."/>
            <person name="Zhang H."/>
            <person name="Feng B."/>
            <person name="Zhu X."/>
            <person name="Liu R."/>
            <person name="Schnable J.C."/>
            <person name="Zhu J.-K."/>
            <person name="Zhang H."/>
        </authorList>
    </citation>
    <scope>NUCLEOTIDE SEQUENCE [LARGE SCALE GENOMIC DNA]</scope>
</reference>
<dbReference type="Pfam" id="PF04640">
    <property type="entry name" value="PLATZ"/>
    <property type="match status" value="1"/>
</dbReference>
<protein>
    <submittedName>
        <fullName evidence="1">Uncharacterized protein</fullName>
    </submittedName>
</protein>
<gene>
    <name evidence="1" type="ORF">C2845_PM13G06400</name>
</gene>
<evidence type="ECO:0000313" key="2">
    <source>
        <dbReference type="Proteomes" id="UP000275267"/>
    </source>
</evidence>
<proteinExistence type="predicted"/>
<dbReference type="Proteomes" id="UP000275267">
    <property type="component" value="Unassembled WGS sequence"/>
</dbReference>
<keyword evidence="2" id="KW-1185">Reference proteome</keyword>
<dbReference type="InterPro" id="IPR006734">
    <property type="entry name" value="PLATZ"/>
</dbReference>
<name>A0A3L6RFU0_PANMI</name>
<evidence type="ECO:0000313" key="1">
    <source>
        <dbReference type="EMBL" id="RLN03429.1"/>
    </source>
</evidence>
<organism evidence="1 2">
    <name type="scientific">Panicum miliaceum</name>
    <name type="common">Proso millet</name>
    <name type="synonym">Broomcorn millet</name>
    <dbReference type="NCBI Taxonomy" id="4540"/>
    <lineage>
        <taxon>Eukaryota</taxon>
        <taxon>Viridiplantae</taxon>
        <taxon>Streptophyta</taxon>
        <taxon>Embryophyta</taxon>
        <taxon>Tracheophyta</taxon>
        <taxon>Spermatophyta</taxon>
        <taxon>Magnoliopsida</taxon>
        <taxon>Liliopsida</taxon>
        <taxon>Poales</taxon>
        <taxon>Poaceae</taxon>
        <taxon>PACMAD clade</taxon>
        <taxon>Panicoideae</taxon>
        <taxon>Panicodae</taxon>
        <taxon>Paniceae</taxon>
        <taxon>Panicinae</taxon>
        <taxon>Panicum</taxon>
        <taxon>Panicum sect. Panicum</taxon>
    </lineage>
</organism>
<accession>A0A3L6RFU0</accession>
<comment type="caution">
    <text evidence="1">The sequence shown here is derived from an EMBL/GenBank/DDBJ whole genome shotgun (WGS) entry which is preliminary data.</text>
</comment>
<dbReference type="AlphaFoldDB" id="A0A3L6RFU0"/>
<dbReference type="EMBL" id="PQIB02000008">
    <property type="protein sequence ID" value="RLN03429.1"/>
    <property type="molecule type" value="Genomic_DNA"/>
</dbReference>
<sequence>MPLLHLWNGELHAVYNLLFLGLSQTPRAHQEPPITKTPRVRRCSLHEAVRCNDMDGLIDVDGIQKYVINNGYVFYLNPRPFTIQLTKEGKAAAWHGLSLRMLWCIEP</sequence>
<dbReference type="OrthoDB" id="1908108at2759"/>